<gene>
    <name evidence="22" type="ORF">niasHS_017791</name>
</gene>
<evidence type="ECO:0000256" key="4">
    <source>
        <dbReference type="ARBA" id="ARBA00005747"/>
    </source>
</evidence>
<proteinExistence type="inferred from homology"/>
<evidence type="ECO:0000256" key="6">
    <source>
        <dbReference type="ARBA" id="ARBA00022617"/>
    </source>
</evidence>
<feature type="transmembrane region" description="Helical" evidence="20">
    <location>
        <begin position="219"/>
        <end position="237"/>
    </location>
</feature>
<keyword evidence="6 19" id="KW-0349">Heme</keyword>
<evidence type="ECO:0000256" key="13">
    <source>
        <dbReference type="ARBA" id="ARBA00023002"/>
    </source>
</evidence>
<keyword evidence="5" id="KW-0444">Lipid biosynthesis</keyword>
<evidence type="ECO:0000256" key="9">
    <source>
        <dbReference type="ARBA" id="ARBA00022824"/>
    </source>
</evidence>
<comment type="pathway">
    <text evidence="3">Lipid metabolism.</text>
</comment>
<dbReference type="GO" id="GO:0006633">
    <property type="term" value="P:fatty acid biosynthetic process"/>
    <property type="evidence" value="ECO:0007669"/>
    <property type="project" value="UniProtKB-KW"/>
</dbReference>
<evidence type="ECO:0000256" key="11">
    <source>
        <dbReference type="ARBA" id="ARBA00022833"/>
    </source>
</evidence>
<name>A0ABD2HY24_HETSC</name>
<evidence type="ECO:0000313" key="23">
    <source>
        <dbReference type="Proteomes" id="UP001620645"/>
    </source>
</evidence>
<feature type="binding site" evidence="18">
    <location>
        <position position="209"/>
    </location>
    <ligand>
        <name>Zn(2+)</name>
        <dbReference type="ChEBI" id="CHEBI:29105"/>
        <label>1</label>
    </ligand>
</feature>
<feature type="binding site" evidence="18">
    <location>
        <position position="268"/>
    </location>
    <ligand>
        <name>Zn(2+)</name>
        <dbReference type="ChEBI" id="CHEBI:29105"/>
        <label>1</label>
    </ligand>
</feature>
<keyword evidence="12 20" id="KW-1133">Transmembrane helix</keyword>
<feature type="binding site" evidence="18">
    <location>
        <position position="289"/>
    </location>
    <ligand>
        <name>Zn(2+)</name>
        <dbReference type="ChEBI" id="CHEBI:29105"/>
        <label>1</label>
    </ligand>
</feature>
<feature type="transmembrane region" description="Helical" evidence="20">
    <location>
        <begin position="129"/>
        <end position="151"/>
    </location>
</feature>
<evidence type="ECO:0000256" key="17">
    <source>
        <dbReference type="ARBA" id="ARBA00023160"/>
    </source>
</evidence>
<evidence type="ECO:0000256" key="1">
    <source>
        <dbReference type="ARBA" id="ARBA00004477"/>
    </source>
</evidence>
<dbReference type="InterPro" id="IPR014430">
    <property type="entry name" value="Scs7"/>
</dbReference>
<organism evidence="22 23">
    <name type="scientific">Heterodera schachtii</name>
    <name type="common">Sugarbeet cyst nematode worm</name>
    <name type="synonym">Tylenchus schachtii</name>
    <dbReference type="NCBI Taxonomy" id="97005"/>
    <lineage>
        <taxon>Eukaryota</taxon>
        <taxon>Metazoa</taxon>
        <taxon>Ecdysozoa</taxon>
        <taxon>Nematoda</taxon>
        <taxon>Chromadorea</taxon>
        <taxon>Rhabditida</taxon>
        <taxon>Tylenchina</taxon>
        <taxon>Tylenchomorpha</taxon>
        <taxon>Tylenchoidea</taxon>
        <taxon>Heteroderidae</taxon>
        <taxon>Heteroderinae</taxon>
        <taxon>Heterodera</taxon>
    </lineage>
</organism>
<dbReference type="InterPro" id="IPR036400">
    <property type="entry name" value="Cyt_B5-like_heme/steroid_sf"/>
</dbReference>
<evidence type="ECO:0000256" key="5">
    <source>
        <dbReference type="ARBA" id="ARBA00022516"/>
    </source>
</evidence>
<evidence type="ECO:0000256" key="16">
    <source>
        <dbReference type="ARBA" id="ARBA00023136"/>
    </source>
</evidence>
<evidence type="ECO:0000256" key="12">
    <source>
        <dbReference type="ARBA" id="ARBA00022989"/>
    </source>
</evidence>
<dbReference type="EMBL" id="JBICCN010000373">
    <property type="protein sequence ID" value="KAL3072817.1"/>
    <property type="molecule type" value="Genomic_DNA"/>
</dbReference>
<dbReference type="PIRSF" id="PIRSF005149">
    <property type="entry name" value="IPC-B_HD"/>
    <property type="match status" value="1"/>
</dbReference>
<evidence type="ECO:0000256" key="20">
    <source>
        <dbReference type="SAM" id="Phobius"/>
    </source>
</evidence>
<dbReference type="AlphaFoldDB" id="A0ABD2HY24"/>
<dbReference type="Proteomes" id="UP001620645">
    <property type="component" value="Unassembled WGS sequence"/>
</dbReference>
<accession>A0ABD2HY24</accession>
<feature type="binding site" evidence="18">
    <location>
        <position position="183"/>
    </location>
    <ligand>
        <name>Zn(2+)</name>
        <dbReference type="ChEBI" id="CHEBI:29105"/>
        <label>1</label>
    </ligand>
</feature>
<evidence type="ECO:0000256" key="14">
    <source>
        <dbReference type="ARBA" id="ARBA00023004"/>
    </source>
</evidence>
<feature type="binding site" description="axial binding residue" evidence="19">
    <location>
        <position position="61"/>
    </location>
    <ligand>
        <name>heme</name>
        <dbReference type="ChEBI" id="CHEBI:30413"/>
    </ligand>
    <ligandPart>
        <name>Fe</name>
        <dbReference type="ChEBI" id="CHEBI:18248"/>
    </ligandPart>
</feature>
<keyword evidence="15" id="KW-0443">Lipid metabolism</keyword>
<dbReference type="Gene3D" id="3.10.120.10">
    <property type="entry name" value="Cytochrome b5-like heme/steroid binding domain"/>
    <property type="match status" value="1"/>
</dbReference>
<keyword evidence="7 20" id="KW-0812">Transmembrane</keyword>
<evidence type="ECO:0000256" key="2">
    <source>
        <dbReference type="ARBA" id="ARBA00004991"/>
    </source>
</evidence>
<evidence type="ECO:0000256" key="19">
    <source>
        <dbReference type="PIRSR" id="PIRSR005149-50"/>
    </source>
</evidence>
<keyword evidence="10" id="KW-0276">Fatty acid metabolism</keyword>
<dbReference type="PROSITE" id="PS00191">
    <property type="entry name" value="CYTOCHROME_B5_1"/>
    <property type="match status" value="1"/>
</dbReference>
<sequence length="315" mass="36705">MNREETNKHPLIVTYAGRHYDISGFVSRHPGGERVLRMVAGANVDSFIDGTSELLGLRHEHSAAAYGILARYSLDQEFKRDPLVDSKAPMLWRVGELRERYWTWIHHPYDGVLRLFESDLLEQLTRTKWWLIPLIWLPIVSYFFFTGLSLLREDFGFSGGPLLAFGLFAFGCLAWTLLEYSLHRGLFHWHPNAHSYRQITLHFLLHGLHHKTPMDSDRLVFPPAAAVLIVGFFYTIYRSLLPFPIFCCFASGKLFGYIVYDITHYYLHHGRPETNSGWHYRKIYHHNHHFKDSDSSFGISTTFWDYVFGTVGTFN</sequence>
<feature type="binding site" evidence="18">
    <location>
        <position position="285"/>
    </location>
    <ligand>
        <name>Zn(2+)</name>
        <dbReference type="ChEBI" id="CHEBI:29105"/>
        <label>1</label>
    </ligand>
</feature>
<feature type="binding site" evidence="18">
    <location>
        <position position="210"/>
    </location>
    <ligand>
        <name>Zn(2+)</name>
        <dbReference type="ChEBI" id="CHEBI:29105"/>
        <label>1</label>
    </ligand>
</feature>
<evidence type="ECO:0000256" key="7">
    <source>
        <dbReference type="ARBA" id="ARBA00022692"/>
    </source>
</evidence>
<keyword evidence="8 18" id="KW-0479">Metal-binding</keyword>
<comment type="subcellular location">
    <subcellularLocation>
        <location evidence="1">Endoplasmic reticulum membrane</location>
        <topology evidence="1">Multi-pass membrane protein</topology>
    </subcellularLocation>
</comment>
<reference evidence="22 23" key="1">
    <citation type="submission" date="2024-10" db="EMBL/GenBank/DDBJ databases">
        <authorList>
            <person name="Kim D."/>
        </authorList>
    </citation>
    <scope>NUCLEOTIDE SEQUENCE [LARGE SCALE GENOMIC DNA]</scope>
    <source>
        <strain evidence="22">Taebaek</strain>
    </source>
</reference>
<keyword evidence="13" id="KW-0560">Oxidoreductase</keyword>
<evidence type="ECO:0000256" key="10">
    <source>
        <dbReference type="ARBA" id="ARBA00022832"/>
    </source>
</evidence>
<evidence type="ECO:0000256" key="8">
    <source>
        <dbReference type="ARBA" id="ARBA00022723"/>
    </source>
</evidence>
<keyword evidence="16 20" id="KW-0472">Membrane</keyword>
<dbReference type="InterPro" id="IPR006694">
    <property type="entry name" value="Fatty_acid_hydroxylase"/>
</dbReference>
<comment type="caution">
    <text evidence="22">The sequence shown here is derived from an EMBL/GenBank/DDBJ whole genome shotgun (WGS) entry which is preliminary data.</text>
</comment>
<feature type="domain" description="Cytochrome b5 heme-binding" evidence="21">
    <location>
        <begin position="1"/>
        <end position="98"/>
    </location>
</feature>
<feature type="binding site" description="axial binding residue" evidence="19">
    <location>
        <position position="29"/>
    </location>
    <ligand>
        <name>heme</name>
        <dbReference type="ChEBI" id="CHEBI:30413"/>
    </ligand>
    <ligandPart>
        <name>Fe</name>
        <dbReference type="ChEBI" id="CHEBI:18248"/>
    </ligandPart>
</feature>
<dbReference type="InterPro" id="IPR001199">
    <property type="entry name" value="Cyt_B5-like_heme/steroid-bd"/>
</dbReference>
<comment type="cofactor">
    <cofactor evidence="18">
        <name>Zn(2+)</name>
        <dbReference type="ChEBI" id="CHEBI:29105"/>
    </cofactor>
    <text evidence="18">Binds 2 Zn(2+) ions per subunit that likely form a catalytic dimetal center.</text>
</comment>
<keyword evidence="14 19" id="KW-0408">Iron</keyword>
<feature type="binding site" evidence="18">
    <location>
        <position position="188"/>
    </location>
    <ligand>
        <name>Zn(2+)</name>
        <dbReference type="ChEBI" id="CHEBI:29105"/>
        <label>1</label>
    </ligand>
</feature>
<comment type="cofactor">
    <cofactor evidence="19">
        <name>Fe cation</name>
        <dbReference type="ChEBI" id="CHEBI:24875"/>
    </cofactor>
</comment>
<evidence type="ECO:0000256" key="15">
    <source>
        <dbReference type="ARBA" id="ARBA00023098"/>
    </source>
</evidence>
<dbReference type="PROSITE" id="PS50255">
    <property type="entry name" value="CYTOCHROME_B5_2"/>
    <property type="match status" value="1"/>
</dbReference>
<evidence type="ECO:0000256" key="18">
    <source>
        <dbReference type="PIRSR" id="PIRSR005149-1"/>
    </source>
</evidence>
<evidence type="ECO:0000259" key="21">
    <source>
        <dbReference type="PROSITE" id="PS50255"/>
    </source>
</evidence>
<dbReference type="GO" id="GO:0005789">
    <property type="term" value="C:endoplasmic reticulum membrane"/>
    <property type="evidence" value="ECO:0007669"/>
    <property type="project" value="UniProtKB-SubCell"/>
</dbReference>
<keyword evidence="17" id="KW-0275">Fatty acid biosynthesis</keyword>
<protein>
    <recommendedName>
        <fullName evidence="21">Cytochrome b5 heme-binding domain-containing protein</fullName>
    </recommendedName>
</protein>
<keyword evidence="11 18" id="KW-0862">Zinc</keyword>
<feature type="binding site" evidence="18">
    <location>
        <position position="288"/>
    </location>
    <ligand>
        <name>Zn(2+)</name>
        <dbReference type="ChEBI" id="CHEBI:29105"/>
        <label>1</label>
    </ligand>
</feature>
<dbReference type="GO" id="GO:0046872">
    <property type="term" value="F:metal ion binding"/>
    <property type="evidence" value="ECO:0007669"/>
    <property type="project" value="UniProtKB-KW"/>
</dbReference>
<dbReference type="InterPro" id="IPR018506">
    <property type="entry name" value="Cyt_B5_heme-BS"/>
</dbReference>
<keyword evidence="23" id="KW-1185">Reference proteome</keyword>
<dbReference type="PANTHER" id="PTHR12863">
    <property type="entry name" value="FATTY ACID HYDROXYLASE"/>
    <property type="match status" value="1"/>
</dbReference>
<feature type="binding site" evidence="18">
    <location>
        <position position="206"/>
    </location>
    <ligand>
        <name>Zn(2+)</name>
        <dbReference type="ChEBI" id="CHEBI:29105"/>
        <label>1</label>
    </ligand>
</feature>
<feature type="transmembrane region" description="Helical" evidence="20">
    <location>
        <begin position="157"/>
        <end position="178"/>
    </location>
</feature>
<evidence type="ECO:0000256" key="3">
    <source>
        <dbReference type="ARBA" id="ARBA00005189"/>
    </source>
</evidence>
<dbReference type="Pfam" id="PF04116">
    <property type="entry name" value="FA_hydroxylase"/>
    <property type="match status" value="1"/>
</dbReference>
<keyword evidence="9" id="KW-0256">Endoplasmic reticulum</keyword>
<dbReference type="GO" id="GO:0016491">
    <property type="term" value="F:oxidoreductase activity"/>
    <property type="evidence" value="ECO:0007669"/>
    <property type="project" value="UniProtKB-KW"/>
</dbReference>
<dbReference type="Pfam" id="PF00173">
    <property type="entry name" value="Cyt-b5"/>
    <property type="match status" value="1"/>
</dbReference>
<dbReference type="PANTHER" id="PTHR12863:SF1">
    <property type="entry name" value="FATTY ACID 2-HYDROXYLASE"/>
    <property type="match status" value="1"/>
</dbReference>
<dbReference type="SUPFAM" id="SSF55856">
    <property type="entry name" value="Cytochrome b5-like heme/steroid binding domain"/>
    <property type="match status" value="1"/>
</dbReference>
<comment type="pathway">
    <text evidence="2">Sphingolipid metabolism.</text>
</comment>
<comment type="similarity">
    <text evidence="4">Belongs to the sterol desaturase family. SCS7 subfamily.</text>
</comment>
<evidence type="ECO:0000313" key="22">
    <source>
        <dbReference type="EMBL" id="KAL3072817.1"/>
    </source>
</evidence>
<dbReference type="SMART" id="SM01117">
    <property type="entry name" value="Cyt-b5"/>
    <property type="match status" value="1"/>
</dbReference>
<feature type="binding site" evidence="18">
    <location>
        <position position="264"/>
    </location>
    <ligand>
        <name>Zn(2+)</name>
        <dbReference type="ChEBI" id="CHEBI:29105"/>
        <label>1</label>
    </ligand>
</feature>